<reference evidence="4" key="1">
    <citation type="journal article" date="2014" name="Proc. Natl. Acad. Sci. U.S.A.">
        <title>Extensive sampling of basidiomycete genomes demonstrates inadequacy of the white-rot/brown-rot paradigm for wood decay fungi.</title>
        <authorList>
            <person name="Riley R."/>
            <person name="Salamov A.A."/>
            <person name="Brown D.W."/>
            <person name="Nagy L.G."/>
            <person name="Floudas D."/>
            <person name="Held B.W."/>
            <person name="Levasseur A."/>
            <person name="Lombard V."/>
            <person name="Morin E."/>
            <person name="Otillar R."/>
            <person name="Lindquist E.A."/>
            <person name="Sun H."/>
            <person name="LaButti K.M."/>
            <person name="Schmutz J."/>
            <person name="Jabbour D."/>
            <person name="Luo H."/>
            <person name="Baker S.E."/>
            <person name="Pisabarro A.G."/>
            <person name="Walton J.D."/>
            <person name="Blanchette R.A."/>
            <person name="Henrissat B."/>
            <person name="Martin F."/>
            <person name="Cullen D."/>
            <person name="Hibbett D.S."/>
            <person name="Grigoriev I.V."/>
        </authorList>
    </citation>
    <scope>NUCLEOTIDE SEQUENCE [LARGE SCALE GENOMIC DNA]</scope>
    <source>
        <strain evidence="4">MUCL 33604</strain>
    </source>
</reference>
<evidence type="ECO:0000256" key="2">
    <source>
        <dbReference type="SAM" id="MobiDB-lite"/>
    </source>
</evidence>
<keyword evidence="4" id="KW-1185">Reference proteome</keyword>
<proteinExistence type="predicted"/>
<dbReference type="Proteomes" id="UP000027265">
    <property type="component" value="Unassembled WGS sequence"/>
</dbReference>
<feature type="compositionally biased region" description="Low complexity" evidence="2">
    <location>
        <begin position="326"/>
        <end position="337"/>
    </location>
</feature>
<evidence type="ECO:0000256" key="1">
    <source>
        <dbReference type="SAM" id="Coils"/>
    </source>
</evidence>
<feature type="region of interest" description="Disordered" evidence="2">
    <location>
        <begin position="300"/>
        <end position="368"/>
    </location>
</feature>
<dbReference type="HOGENOM" id="CLU_541909_0_0_1"/>
<name>A0A067P5K8_9AGAM</name>
<dbReference type="EMBL" id="KL197767">
    <property type="protein sequence ID" value="KDQ50044.1"/>
    <property type="molecule type" value="Genomic_DNA"/>
</dbReference>
<protein>
    <submittedName>
        <fullName evidence="3">Uncharacterized protein</fullName>
    </submittedName>
</protein>
<organism evidence="3 4">
    <name type="scientific">Jaapia argillacea MUCL 33604</name>
    <dbReference type="NCBI Taxonomy" id="933084"/>
    <lineage>
        <taxon>Eukaryota</taxon>
        <taxon>Fungi</taxon>
        <taxon>Dikarya</taxon>
        <taxon>Basidiomycota</taxon>
        <taxon>Agaricomycotina</taxon>
        <taxon>Agaricomycetes</taxon>
        <taxon>Agaricomycetidae</taxon>
        <taxon>Jaapiales</taxon>
        <taxon>Jaapiaceae</taxon>
        <taxon>Jaapia</taxon>
    </lineage>
</organism>
<evidence type="ECO:0000313" key="4">
    <source>
        <dbReference type="Proteomes" id="UP000027265"/>
    </source>
</evidence>
<dbReference type="AlphaFoldDB" id="A0A067P5K8"/>
<accession>A0A067P5K8</accession>
<keyword evidence="1" id="KW-0175">Coiled coil</keyword>
<sequence>MQPTDSSHPKPLSRQGNIFHARSASSSALLPSRLSGVPLEPLVYHGPNTISISSSSSATLDPPSGFFVPSSSCRADTEPLSPSMAHFASFQDMMLTDERGEMANDERDGTNVAVSNAVAVTVHEALSADLEMWKMNSLKSDANIRELQTNVKEGLKKIKGQRTMIAKLRTRMAAEKELKSTLFVRIQDLEESVDVLKVEVDLGCKAVDELRVELEGAVEKLDAERAAKEGVEEDLVDAKGDCQEALKELRHLKLLFRVDIFIVFDAVLQGPTLSSVTFSQFSASSYPAVYDTSISSGLHVSSGTSIKPPSHPNVSPDLLSSPHIFSPPSSATATSFPGRLPRTISNPEGLSSPAPTTPARGSRLGMRGGEDVGILNEDANTNDLSTWKLRVISGEAEITRLKATVKNGEKCITQLKGAGTRLRQTLKNTKEKVRDLRSELGTEEHAAQQLRKELEEANDDGDDERVLRVRVQQQLRVERLGHRAALDEVERLRDLVICLGGTY</sequence>
<feature type="coiled-coil region" evidence="1">
    <location>
        <begin position="207"/>
        <end position="248"/>
    </location>
</feature>
<feature type="coiled-coil region" evidence="1">
    <location>
        <begin position="419"/>
        <end position="467"/>
    </location>
</feature>
<dbReference type="InParanoid" id="A0A067P5K8"/>
<gene>
    <name evidence="3" type="ORF">JAAARDRAFT_51440</name>
</gene>
<evidence type="ECO:0000313" key="3">
    <source>
        <dbReference type="EMBL" id="KDQ50044.1"/>
    </source>
</evidence>